<comment type="caution">
    <text evidence="1">The sequence shown here is derived from an EMBL/GenBank/DDBJ whole genome shotgun (WGS) entry which is preliminary data.</text>
</comment>
<sequence>MARIVREKRFYDGGSLSGDEAPDRDAEPQVKLKRFIAHKVSWLSRLFGMNRETETFLLERKIGYEARWDSDSELRILVPSDDDFGREPAARFRSDLTSVPNM</sequence>
<gene>
    <name evidence="1" type="ORF">GCM10009741_20570</name>
</gene>
<dbReference type="EMBL" id="BAAANC010000001">
    <property type="protein sequence ID" value="GAA1519954.1"/>
    <property type="molecule type" value="Genomic_DNA"/>
</dbReference>
<evidence type="ECO:0000313" key="1">
    <source>
        <dbReference type="EMBL" id="GAA1519954.1"/>
    </source>
</evidence>
<proteinExistence type="predicted"/>
<dbReference type="RefSeq" id="WP_344172396.1">
    <property type="nucleotide sequence ID" value="NZ_BAAANC010000001.1"/>
</dbReference>
<accession>A0ABP4LDG8</accession>
<name>A0ABP4LDG8_9ACTN</name>
<protein>
    <submittedName>
        <fullName evidence="1">Uncharacterized protein</fullName>
    </submittedName>
</protein>
<evidence type="ECO:0000313" key="2">
    <source>
        <dbReference type="Proteomes" id="UP001500363"/>
    </source>
</evidence>
<dbReference type="Proteomes" id="UP001500363">
    <property type="component" value="Unassembled WGS sequence"/>
</dbReference>
<reference evidence="2" key="1">
    <citation type="journal article" date="2019" name="Int. J. Syst. Evol. Microbiol.">
        <title>The Global Catalogue of Microorganisms (GCM) 10K type strain sequencing project: providing services to taxonomists for standard genome sequencing and annotation.</title>
        <authorList>
            <consortium name="The Broad Institute Genomics Platform"/>
            <consortium name="The Broad Institute Genome Sequencing Center for Infectious Disease"/>
            <person name="Wu L."/>
            <person name="Ma J."/>
        </authorList>
    </citation>
    <scope>NUCLEOTIDE SEQUENCE [LARGE SCALE GENOMIC DNA]</scope>
    <source>
        <strain evidence="2">JCM 14303</strain>
    </source>
</reference>
<keyword evidence="2" id="KW-1185">Reference proteome</keyword>
<organism evidence="1 2">
    <name type="scientific">Kribbella lupini</name>
    <dbReference type="NCBI Taxonomy" id="291602"/>
    <lineage>
        <taxon>Bacteria</taxon>
        <taxon>Bacillati</taxon>
        <taxon>Actinomycetota</taxon>
        <taxon>Actinomycetes</taxon>
        <taxon>Propionibacteriales</taxon>
        <taxon>Kribbellaceae</taxon>
        <taxon>Kribbella</taxon>
    </lineage>
</organism>